<proteinExistence type="predicted"/>
<organism evidence="2 3">
    <name type="scientific">Larimichthys crocea</name>
    <name type="common">Large yellow croaker</name>
    <name type="synonym">Pseudosciaena crocea</name>
    <dbReference type="NCBI Taxonomy" id="215358"/>
    <lineage>
        <taxon>Eukaryota</taxon>
        <taxon>Metazoa</taxon>
        <taxon>Chordata</taxon>
        <taxon>Craniata</taxon>
        <taxon>Vertebrata</taxon>
        <taxon>Euteleostomi</taxon>
        <taxon>Actinopterygii</taxon>
        <taxon>Neopterygii</taxon>
        <taxon>Teleostei</taxon>
        <taxon>Neoteleostei</taxon>
        <taxon>Acanthomorphata</taxon>
        <taxon>Eupercaria</taxon>
        <taxon>Sciaenidae</taxon>
        <taxon>Larimichthys</taxon>
    </lineage>
</organism>
<feature type="region of interest" description="Disordered" evidence="1">
    <location>
        <begin position="99"/>
        <end position="125"/>
    </location>
</feature>
<evidence type="ECO:0000256" key="1">
    <source>
        <dbReference type="SAM" id="MobiDB-lite"/>
    </source>
</evidence>
<sequence>MTVTDDVDTAVSVDSVATSAAGTQETVNRLDRVDNAKGIETAKDEDVTGGSKCTHSMNVTITDSVSDCVENADTAGTEGSADSADLTDSRSMEINDLVDSTDQSAKDGSNSCESDGDSSNEGTCLEAMTPYGQDFYLRLGDTPRRRSALRLSRIIARQQLLRRLAQDLFLQEGCGM</sequence>
<name>A0A6G0I7K6_LARCR</name>
<accession>A0A6G0I7K6</accession>
<evidence type="ECO:0000313" key="2">
    <source>
        <dbReference type="EMBL" id="KAE8287420.1"/>
    </source>
</evidence>
<feature type="compositionally biased region" description="Polar residues" evidence="1">
    <location>
        <begin position="99"/>
        <end position="122"/>
    </location>
</feature>
<dbReference type="Proteomes" id="UP000424527">
    <property type="component" value="Unassembled WGS sequence"/>
</dbReference>
<protein>
    <submittedName>
        <fullName evidence="2">Uncharacterized protein</fullName>
    </submittedName>
</protein>
<comment type="caution">
    <text evidence="2">The sequence shown here is derived from an EMBL/GenBank/DDBJ whole genome shotgun (WGS) entry which is preliminary data.</text>
</comment>
<evidence type="ECO:0000313" key="3">
    <source>
        <dbReference type="Proteomes" id="UP000424527"/>
    </source>
</evidence>
<reference evidence="2 3" key="1">
    <citation type="submission" date="2019-07" db="EMBL/GenBank/DDBJ databases">
        <title>Chromosome genome assembly for large yellow croaker.</title>
        <authorList>
            <person name="Xiao S."/>
        </authorList>
    </citation>
    <scope>NUCLEOTIDE SEQUENCE [LARGE SCALE GENOMIC DNA]</scope>
    <source>
        <strain evidence="2">JMULYC20181020</strain>
        <tissue evidence="2">Muscle</tissue>
    </source>
</reference>
<dbReference type="EMBL" id="REGW02000013">
    <property type="protein sequence ID" value="KAE8287420.1"/>
    <property type="molecule type" value="Genomic_DNA"/>
</dbReference>
<keyword evidence="3" id="KW-1185">Reference proteome</keyword>
<gene>
    <name evidence="2" type="ORF">D5F01_LYC13462</name>
</gene>
<dbReference type="AlphaFoldDB" id="A0A6G0I7K6"/>